<feature type="transmembrane region" description="Helical" evidence="2">
    <location>
        <begin position="260"/>
        <end position="278"/>
    </location>
</feature>
<keyword evidence="5" id="KW-1185">Reference proteome</keyword>
<evidence type="ECO:0000313" key="4">
    <source>
        <dbReference type="EnsemblFungi" id="EJT77161"/>
    </source>
</evidence>
<gene>
    <name evidence="4" type="primary">20347531</name>
    <name evidence="3" type="ORF">GGTG_07073</name>
</gene>
<evidence type="ECO:0000313" key="5">
    <source>
        <dbReference type="Proteomes" id="UP000006039"/>
    </source>
</evidence>
<protein>
    <submittedName>
        <fullName evidence="3 4">Uncharacterized protein</fullName>
    </submittedName>
</protein>
<dbReference type="AlphaFoldDB" id="J3P0M8"/>
<name>J3P0M8_GAET3</name>
<dbReference type="GeneID" id="20347531"/>
<reference evidence="5" key="1">
    <citation type="submission" date="2010-07" db="EMBL/GenBank/DDBJ databases">
        <title>The genome sequence of Gaeumannomyces graminis var. tritici strain R3-111a-1.</title>
        <authorList>
            <consortium name="The Broad Institute Genome Sequencing Platform"/>
            <person name="Ma L.-J."/>
            <person name="Dead R."/>
            <person name="Young S."/>
            <person name="Zeng Q."/>
            <person name="Koehrsen M."/>
            <person name="Alvarado L."/>
            <person name="Berlin A."/>
            <person name="Chapman S.B."/>
            <person name="Chen Z."/>
            <person name="Freedman E."/>
            <person name="Gellesch M."/>
            <person name="Goldberg J."/>
            <person name="Griggs A."/>
            <person name="Gujja S."/>
            <person name="Heilman E.R."/>
            <person name="Heiman D."/>
            <person name="Hepburn T."/>
            <person name="Howarth C."/>
            <person name="Jen D."/>
            <person name="Larson L."/>
            <person name="Mehta T."/>
            <person name="Neiman D."/>
            <person name="Pearson M."/>
            <person name="Roberts A."/>
            <person name="Saif S."/>
            <person name="Shea T."/>
            <person name="Shenoy N."/>
            <person name="Sisk P."/>
            <person name="Stolte C."/>
            <person name="Sykes S."/>
            <person name="Walk T."/>
            <person name="White J."/>
            <person name="Yandava C."/>
            <person name="Haas B."/>
            <person name="Nusbaum C."/>
            <person name="Birren B."/>
        </authorList>
    </citation>
    <scope>NUCLEOTIDE SEQUENCE [LARGE SCALE GENOMIC DNA]</scope>
    <source>
        <strain evidence="5">R3-111a-1</strain>
    </source>
</reference>
<feature type="transmembrane region" description="Helical" evidence="2">
    <location>
        <begin position="135"/>
        <end position="154"/>
    </location>
</feature>
<accession>J3P0M8</accession>
<proteinExistence type="predicted"/>
<organism evidence="3">
    <name type="scientific">Gaeumannomyces tritici (strain R3-111a-1)</name>
    <name type="common">Wheat and barley take-all root rot fungus</name>
    <name type="synonym">Gaeumannomyces graminis var. tritici</name>
    <dbReference type="NCBI Taxonomy" id="644352"/>
    <lineage>
        <taxon>Eukaryota</taxon>
        <taxon>Fungi</taxon>
        <taxon>Dikarya</taxon>
        <taxon>Ascomycota</taxon>
        <taxon>Pezizomycotina</taxon>
        <taxon>Sordariomycetes</taxon>
        <taxon>Sordariomycetidae</taxon>
        <taxon>Magnaporthales</taxon>
        <taxon>Magnaporthaceae</taxon>
        <taxon>Gaeumannomyces</taxon>
    </lineage>
</organism>
<feature type="compositionally biased region" description="Polar residues" evidence="1">
    <location>
        <begin position="38"/>
        <end position="55"/>
    </location>
</feature>
<feature type="transmembrane region" description="Helical" evidence="2">
    <location>
        <begin position="218"/>
        <end position="240"/>
    </location>
</feature>
<dbReference type="VEuPathDB" id="FungiDB:GGTG_07073"/>
<reference evidence="4" key="4">
    <citation type="journal article" date="2015" name="G3 (Bethesda)">
        <title>Genome sequences of three phytopathogenic species of the Magnaporthaceae family of fungi.</title>
        <authorList>
            <person name="Okagaki L.H."/>
            <person name="Nunes C.C."/>
            <person name="Sailsbery J."/>
            <person name="Clay B."/>
            <person name="Brown D."/>
            <person name="John T."/>
            <person name="Oh Y."/>
            <person name="Young N."/>
            <person name="Fitzgerald M."/>
            <person name="Haas B.J."/>
            <person name="Zeng Q."/>
            <person name="Young S."/>
            <person name="Adiconis X."/>
            <person name="Fan L."/>
            <person name="Levin J.Z."/>
            <person name="Mitchell T.K."/>
            <person name="Okubara P.A."/>
            <person name="Farman M.L."/>
            <person name="Kohn L.M."/>
            <person name="Birren B."/>
            <person name="Ma L.-J."/>
            <person name="Dean R.A."/>
        </authorList>
    </citation>
    <scope>NUCLEOTIDE SEQUENCE</scope>
    <source>
        <strain evidence="4">R3-111a-1</strain>
    </source>
</reference>
<dbReference type="EnsemblFungi" id="EJT77161">
    <property type="protein sequence ID" value="EJT77161"/>
    <property type="gene ID" value="GGTG_07073"/>
</dbReference>
<evidence type="ECO:0000256" key="1">
    <source>
        <dbReference type="SAM" id="MobiDB-lite"/>
    </source>
</evidence>
<feature type="region of interest" description="Disordered" evidence="1">
    <location>
        <begin position="1"/>
        <end position="61"/>
    </location>
</feature>
<evidence type="ECO:0000256" key="2">
    <source>
        <dbReference type="SAM" id="Phobius"/>
    </source>
</evidence>
<dbReference type="eggNOG" id="ENOG502R77R">
    <property type="taxonomic scope" value="Eukaryota"/>
</dbReference>
<dbReference type="OrthoDB" id="3057599at2759"/>
<dbReference type="RefSeq" id="XP_009223161.1">
    <property type="nucleotide sequence ID" value="XM_009224897.1"/>
</dbReference>
<dbReference type="Proteomes" id="UP000006039">
    <property type="component" value="Unassembled WGS sequence"/>
</dbReference>
<reference evidence="4" key="5">
    <citation type="submission" date="2018-04" db="UniProtKB">
        <authorList>
            <consortium name="EnsemblFungi"/>
        </authorList>
    </citation>
    <scope>IDENTIFICATION</scope>
    <source>
        <strain evidence="4">R3-111a-1</strain>
    </source>
</reference>
<dbReference type="STRING" id="644352.J3P0M8"/>
<dbReference type="Pfam" id="PF11915">
    <property type="entry name" value="DUF3433"/>
    <property type="match status" value="1"/>
</dbReference>
<reference evidence="3" key="3">
    <citation type="submission" date="2010-09" db="EMBL/GenBank/DDBJ databases">
        <title>Annotation of Gaeumannomyces graminis var. tritici R3-111a-1.</title>
        <authorList>
            <consortium name="The Broad Institute Genome Sequencing Platform"/>
            <person name="Ma L.-J."/>
            <person name="Dead R."/>
            <person name="Young S.K."/>
            <person name="Zeng Q."/>
            <person name="Gargeya S."/>
            <person name="Fitzgerald M."/>
            <person name="Haas B."/>
            <person name="Abouelleil A."/>
            <person name="Alvarado L."/>
            <person name="Arachchi H.M."/>
            <person name="Berlin A."/>
            <person name="Brown A."/>
            <person name="Chapman S.B."/>
            <person name="Chen Z."/>
            <person name="Dunbar C."/>
            <person name="Freedman E."/>
            <person name="Gearin G."/>
            <person name="Gellesch M."/>
            <person name="Goldberg J."/>
            <person name="Griggs A."/>
            <person name="Gujja S."/>
            <person name="Heiman D."/>
            <person name="Howarth C."/>
            <person name="Larson L."/>
            <person name="Lui A."/>
            <person name="MacDonald P.J.P."/>
            <person name="Mehta T."/>
            <person name="Montmayeur A."/>
            <person name="Murphy C."/>
            <person name="Neiman D."/>
            <person name="Pearson M."/>
            <person name="Priest M."/>
            <person name="Roberts A."/>
            <person name="Saif S."/>
            <person name="Shea T."/>
            <person name="Shenoy N."/>
            <person name="Sisk P."/>
            <person name="Stolte C."/>
            <person name="Sykes S."/>
            <person name="Yandava C."/>
            <person name="Wortman J."/>
            <person name="Nusbaum C."/>
            <person name="Birren B."/>
        </authorList>
    </citation>
    <scope>NUCLEOTIDE SEQUENCE</scope>
    <source>
        <strain evidence="3">R3-111a-1</strain>
    </source>
</reference>
<dbReference type="HOGENOM" id="CLU_813928_0_0_1"/>
<sequence>METPGRNQHLSTRPSEPVEVIELTTRAGGSSSREDIEAQSSPSGNSSTQASSSKVPKQGVEPVPRIEAAAPEPQPGTASKPLSSMLRQKCRELWHPLCVTVLGIGLIIAATVFWARGDIYKPFRVRAATRDLFEATIVFGILPYHNLIIAYDMFNRTKAPIVNMAGPLGREERRRLYHDKENMGVLGATALRSVLLDYVDPGPITGTFSALRAGHFKVAFGTLLALVSAELYTFLGQLFYLLDYDVSADGHYRMEVWPRMFYAVYAILVAYCLGIWLLRPRVCVAHPGRPVFTLLDLALLARHSHILQCPEFSVPAGQGEQHLRAQVLLADRVYRRPLQGH</sequence>
<keyword evidence="2" id="KW-0812">Transmembrane</keyword>
<keyword evidence="2" id="KW-0472">Membrane</keyword>
<dbReference type="EMBL" id="GL385397">
    <property type="protein sequence ID" value="EJT77161.1"/>
    <property type="molecule type" value="Genomic_DNA"/>
</dbReference>
<keyword evidence="2" id="KW-1133">Transmembrane helix</keyword>
<feature type="compositionally biased region" description="Polar residues" evidence="1">
    <location>
        <begin position="1"/>
        <end position="14"/>
    </location>
</feature>
<evidence type="ECO:0000313" key="3">
    <source>
        <dbReference type="EMBL" id="EJT77161.1"/>
    </source>
</evidence>
<feature type="transmembrane region" description="Helical" evidence="2">
    <location>
        <begin position="93"/>
        <end position="115"/>
    </location>
</feature>
<dbReference type="InterPro" id="IPR021840">
    <property type="entry name" value="DUF3433"/>
</dbReference>
<reference evidence="3" key="2">
    <citation type="submission" date="2010-07" db="EMBL/GenBank/DDBJ databases">
        <authorList>
            <consortium name="The Broad Institute Genome Sequencing Platform"/>
            <consortium name="Broad Institute Genome Sequencing Center for Infectious Disease"/>
            <person name="Ma L.-J."/>
            <person name="Dead R."/>
            <person name="Young S."/>
            <person name="Zeng Q."/>
            <person name="Koehrsen M."/>
            <person name="Alvarado L."/>
            <person name="Berlin A."/>
            <person name="Chapman S.B."/>
            <person name="Chen Z."/>
            <person name="Freedman E."/>
            <person name="Gellesch M."/>
            <person name="Goldberg J."/>
            <person name="Griggs A."/>
            <person name="Gujja S."/>
            <person name="Heilman E.R."/>
            <person name="Heiman D."/>
            <person name="Hepburn T."/>
            <person name="Howarth C."/>
            <person name="Jen D."/>
            <person name="Larson L."/>
            <person name="Mehta T."/>
            <person name="Neiman D."/>
            <person name="Pearson M."/>
            <person name="Roberts A."/>
            <person name="Saif S."/>
            <person name="Shea T."/>
            <person name="Shenoy N."/>
            <person name="Sisk P."/>
            <person name="Stolte C."/>
            <person name="Sykes S."/>
            <person name="Walk T."/>
            <person name="White J."/>
            <person name="Yandava C."/>
            <person name="Haas B."/>
            <person name="Nusbaum C."/>
            <person name="Birren B."/>
        </authorList>
    </citation>
    <scope>NUCLEOTIDE SEQUENCE</scope>
    <source>
        <strain evidence="3">R3-111a-1</strain>
    </source>
</reference>